<name>A0A3D8T5W6_9EURO</name>
<proteinExistence type="predicted"/>
<accession>A0A3D8T5W6</accession>
<feature type="compositionally biased region" description="Pro residues" evidence="1">
    <location>
        <begin position="29"/>
        <end position="44"/>
    </location>
</feature>
<dbReference type="EMBL" id="PVWQ01000001">
    <property type="protein sequence ID" value="RDW93831.1"/>
    <property type="molecule type" value="Genomic_DNA"/>
</dbReference>
<evidence type="ECO:0000313" key="3">
    <source>
        <dbReference type="Proteomes" id="UP000256690"/>
    </source>
</evidence>
<sequence length="136" mass="15004">MSAPSTILPSRIPASKGHFPISIGIRASSPPPPHIETAPSPLPRPPRESPASVGVALLGVRRLPYRLVSITRYRRRFANILSAYPITPENPRLQRRSLEVRFEQAAQGPGAVLRHRQACKQSASANLRKASRCRYP</sequence>
<gene>
    <name evidence="2" type="ORF">DSM5745_01153</name>
</gene>
<evidence type="ECO:0000256" key="1">
    <source>
        <dbReference type="SAM" id="MobiDB-lite"/>
    </source>
</evidence>
<dbReference type="GeneID" id="38111523"/>
<evidence type="ECO:0000313" key="2">
    <source>
        <dbReference type="EMBL" id="RDW93831.1"/>
    </source>
</evidence>
<comment type="caution">
    <text evidence="2">The sequence shown here is derived from an EMBL/GenBank/DDBJ whole genome shotgun (WGS) entry which is preliminary data.</text>
</comment>
<keyword evidence="3" id="KW-1185">Reference proteome</keyword>
<dbReference type="Proteomes" id="UP000256690">
    <property type="component" value="Unassembled WGS sequence"/>
</dbReference>
<feature type="region of interest" description="Disordered" evidence="1">
    <location>
        <begin position="1"/>
        <end position="51"/>
    </location>
</feature>
<dbReference type="AlphaFoldDB" id="A0A3D8T5W6"/>
<organism evidence="2 3">
    <name type="scientific">Aspergillus mulundensis</name>
    <dbReference type="NCBI Taxonomy" id="1810919"/>
    <lineage>
        <taxon>Eukaryota</taxon>
        <taxon>Fungi</taxon>
        <taxon>Dikarya</taxon>
        <taxon>Ascomycota</taxon>
        <taxon>Pezizomycotina</taxon>
        <taxon>Eurotiomycetes</taxon>
        <taxon>Eurotiomycetidae</taxon>
        <taxon>Eurotiales</taxon>
        <taxon>Aspergillaceae</taxon>
        <taxon>Aspergillus</taxon>
        <taxon>Aspergillus subgen. Nidulantes</taxon>
    </lineage>
</organism>
<reference evidence="2 3" key="1">
    <citation type="journal article" date="2018" name="IMA Fungus">
        <title>IMA Genome-F 9: Draft genome sequence of Annulohypoxylon stygium, Aspergillus mulundensis, Berkeleyomyces basicola (syn. Thielaviopsis basicola), Ceratocystis smalleyi, two Cercospora beticola strains, Coleophoma cylindrospora, Fusarium fracticaudum, Phialophora cf. hyalina, and Morchella septimelata.</title>
        <authorList>
            <person name="Wingfield B.D."/>
            <person name="Bills G.F."/>
            <person name="Dong Y."/>
            <person name="Huang W."/>
            <person name="Nel W.J."/>
            <person name="Swalarsk-Parry B.S."/>
            <person name="Vaghefi N."/>
            <person name="Wilken P.M."/>
            <person name="An Z."/>
            <person name="de Beer Z.W."/>
            <person name="De Vos L."/>
            <person name="Chen L."/>
            <person name="Duong T.A."/>
            <person name="Gao Y."/>
            <person name="Hammerbacher A."/>
            <person name="Kikkert J.R."/>
            <person name="Li Y."/>
            <person name="Li H."/>
            <person name="Li K."/>
            <person name="Li Q."/>
            <person name="Liu X."/>
            <person name="Ma X."/>
            <person name="Naidoo K."/>
            <person name="Pethybridge S.J."/>
            <person name="Sun J."/>
            <person name="Steenkamp E.T."/>
            <person name="van der Nest M.A."/>
            <person name="van Wyk S."/>
            <person name="Wingfield M.J."/>
            <person name="Xiong C."/>
            <person name="Yue Q."/>
            <person name="Zhang X."/>
        </authorList>
    </citation>
    <scope>NUCLEOTIDE SEQUENCE [LARGE SCALE GENOMIC DNA]</scope>
    <source>
        <strain evidence="2 3">DSM 5745</strain>
    </source>
</reference>
<dbReference type="RefSeq" id="XP_026609014.1">
    <property type="nucleotide sequence ID" value="XM_026743169.1"/>
</dbReference>
<protein>
    <submittedName>
        <fullName evidence="2">Uncharacterized protein</fullName>
    </submittedName>
</protein>